<gene>
    <name evidence="1" type="ORF">FGO68_gene8475</name>
</gene>
<reference evidence="1" key="1">
    <citation type="submission" date="2019-06" db="EMBL/GenBank/DDBJ databases">
        <authorList>
            <person name="Zheng W."/>
        </authorList>
    </citation>
    <scope>NUCLEOTIDE SEQUENCE</scope>
    <source>
        <strain evidence="1">QDHG01</strain>
    </source>
</reference>
<evidence type="ECO:0000313" key="2">
    <source>
        <dbReference type="Proteomes" id="UP000785679"/>
    </source>
</evidence>
<dbReference type="EMBL" id="RRYP01011942">
    <property type="protein sequence ID" value="TNV77418.1"/>
    <property type="molecule type" value="Genomic_DNA"/>
</dbReference>
<dbReference type="Proteomes" id="UP000785679">
    <property type="component" value="Unassembled WGS sequence"/>
</dbReference>
<keyword evidence="2" id="KW-1185">Reference proteome</keyword>
<dbReference type="AlphaFoldDB" id="A0A8J8T0W6"/>
<proteinExistence type="predicted"/>
<name>A0A8J8T0W6_HALGN</name>
<evidence type="ECO:0000313" key="1">
    <source>
        <dbReference type="EMBL" id="TNV77418.1"/>
    </source>
</evidence>
<accession>A0A8J8T0W6</accession>
<organism evidence="1 2">
    <name type="scientific">Halteria grandinella</name>
    <dbReference type="NCBI Taxonomy" id="5974"/>
    <lineage>
        <taxon>Eukaryota</taxon>
        <taxon>Sar</taxon>
        <taxon>Alveolata</taxon>
        <taxon>Ciliophora</taxon>
        <taxon>Intramacronucleata</taxon>
        <taxon>Spirotrichea</taxon>
        <taxon>Stichotrichia</taxon>
        <taxon>Sporadotrichida</taxon>
        <taxon>Halteriidae</taxon>
        <taxon>Halteria</taxon>
    </lineage>
</organism>
<protein>
    <submittedName>
        <fullName evidence="1">Uncharacterized protein</fullName>
    </submittedName>
</protein>
<sequence>MNDIIQTMESADLCKCGSGEGEVFICNPRPHWFFTGCPKGAHKFYCTVCEIHHRQHVRNLWIHNENKRIQHEFEMVKKDFYCIEQQVSKLVADYYQLIEIFDQAFKNQEKALMKIVEQVSELKVELETYCTRTFQALSIDGKLPKHIEEIDPVYNKFKNASLRLQDYQKESHFILWKHYKEVILQVDQEEVLGLQNEDQINMFYILKEQKIMCFIEEIATGQLPSELSVLSDKRPIKKINQEALVKLNQIGGAFTPKRAVEIDYIRSHIERVTSDIKHREEQQRVNHSLSQYQQIIEYQQGQIEFLKAELGKVLQI</sequence>
<comment type="caution">
    <text evidence="1">The sequence shown here is derived from an EMBL/GenBank/DDBJ whole genome shotgun (WGS) entry which is preliminary data.</text>
</comment>